<dbReference type="STRING" id="28110.KU46_1617"/>
<dbReference type="InterPro" id="IPR045179">
    <property type="entry name" value="YgfZ/GcvT"/>
</dbReference>
<evidence type="ECO:0000313" key="1">
    <source>
        <dbReference type="EMBL" id="AJI54178.1"/>
    </source>
</evidence>
<dbReference type="GO" id="GO:0032259">
    <property type="term" value="P:methylation"/>
    <property type="evidence" value="ECO:0007669"/>
    <property type="project" value="UniProtKB-KW"/>
</dbReference>
<dbReference type="AlphaFoldDB" id="A0A0B6D946"/>
<dbReference type="Gene3D" id="2.40.30.160">
    <property type="match status" value="1"/>
</dbReference>
<dbReference type="Gene3D" id="3.30.70.1400">
    <property type="entry name" value="Aminomethyltransferase beta-barrel domains"/>
    <property type="match status" value="1"/>
</dbReference>
<accession>A0A0B6D946</accession>
<dbReference type="GO" id="GO:0016226">
    <property type="term" value="P:iron-sulfur cluster assembly"/>
    <property type="evidence" value="ECO:0007669"/>
    <property type="project" value="TreeGrafter"/>
</dbReference>
<dbReference type="EMBL" id="CP009440">
    <property type="protein sequence ID" value="AJI54178.1"/>
    <property type="molecule type" value="Genomic_DNA"/>
</dbReference>
<gene>
    <name evidence="1" type="ORF">LA55_1109</name>
</gene>
<evidence type="ECO:0000313" key="2">
    <source>
        <dbReference type="Proteomes" id="UP000031830"/>
    </source>
</evidence>
<protein>
    <submittedName>
        <fullName evidence="1">Aminomethyltransferase folate-binding domain protein</fullName>
    </submittedName>
</protein>
<dbReference type="SUPFAM" id="SSF103025">
    <property type="entry name" value="Folate-binding domain"/>
    <property type="match status" value="1"/>
</dbReference>
<reference evidence="1 2" key="1">
    <citation type="journal article" date="2015" name="Genome Announc.">
        <title>Genome sequencing of 18 francisella strains to aid in assay development and testing.</title>
        <authorList>
            <person name="Johnson S.L."/>
            <person name="Daligault H.E."/>
            <person name="Davenport K.W."/>
            <person name="Coyne S.R."/>
            <person name="Frey K.G."/>
            <person name="Koroleva G.I."/>
            <person name="Broomall S.M."/>
            <person name="Bishop-Lilly K.A."/>
            <person name="Bruce D.C."/>
            <person name="Chertkov O."/>
            <person name="Freitas T."/>
            <person name="Jaissle J."/>
            <person name="Ladner J.T."/>
            <person name="Rosenzweig C.N."/>
            <person name="Gibbons H.S."/>
            <person name="Palacios G.F."/>
            <person name="Redden C.L."/>
            <person name="Xu Y."/>
            <person name="Minogue T.D."/>
            <person name="Chain P.S."/>
        </authorList>
    </citation>
    <scope>NUCLEOTIDE SEQUENCE [LARGE SCALE GENOMIC DNA]</scope>
    <source>
        <strain evidence="1 2">GA01-2794</strain>
    </source>
</reference>
<dbReference type="KEGG" id="fpz:LA55_1109"/>
<keyword evidence="1" id="KW-0808">Transferase</keyword>
<dbReference type="PANTHER" id="PTHR22602">
    <property type="entry name" value="TRANSFERASE CAF17, MITOCHONDRIAL-RELATED"/>
    <property type="match status" value="1"/>
</dbReference>
<name>A0A0B6D946_9GAMM</name>
<dbReference type="RefSeq" id="WP_044526250.1">
    <property type="nucleotide sequence ID" value="NZ_CP009440.1"/>
</dbReference>
<dbReference type="OrthoDB" id="9796287at2"/>
<dbReference type="Proteomes" id="UP000031830">
    <property type="component" value="Chromosome"/>
</dbReference>
<sequence>MNFQYNNFKILEVSGIDTIKFLQGLVTSDLTKLSDDNNLLMTAFANLKGRIISLCFVKYVSSQKLLLSVEKSIINNLLSWLKKYGMFSKVSFAVNEDYSLFFTENGFLNHDILVKDALKSEIAYEQIQKINIVNKLAIIDQTNVEKLLPAELDLDNVDKVVSYTKGCYMGQEVIARMHYKAKLKKELAVVKSVTNIQDFDLKTSDGKPLANVINRVYVEAVCYMLVVFHKEATEVEYQLENEVIITKC</sequence>
<dbReference type="GO" id="GO:0008168">
    <property type="term" value="F:methyltransferase activity"/>
    <property type="evidence" value="ECO:0007669"/>
    <property type="project" value="UniProtKB-KW"/>
</dbReference>
<dbReference type="InterPro" id="IPR017703">
    <property type="entry name" value="YgfZ/GCV_T_CS"/>
</dbReference>
<organism evidence="1 2">
    <name type="scientific">Francisella philomiragia</name>
    <dbReference type="NCBI Taxonomy" id="28110"/>
    <lineage>
        <taxon>Bacteria</taxon>
        <taxon>Pseudomonadati</taxon>
        <taxon>Pseudomonadota</taxon>
        <taxon>Gammaproteobacteria</taxon>
        <taxon>Thiotrichales</taxon>
        <taxon>Francisellaceae</taxon>
        <taxon>Francisella</taxon>
    </lineage>
</organism>
<dbReference type="NCBIfam" id="TIGR03317">
    <property type="entry name" value="ygfZ_signature"/>
    <property type="match status" value="1"/>
</dbReference>
<keyword evidence="1" id="KW-0489">Methyltransferase</keyword>
<dbReference type="PANTHER" id="PTHR22602:SF0">
    <property type="entry name" value="TRANSFERASE CAF17, MITOCHONDRIAL-RELATED"/>
    <property type="match status" value="1"/>
</dbReference>
<proteinExistence type="predicted"/>